<evidence type="ECO:0000313" key="17">
    <source>
        <dbReference type="Proteomes" id="UP000321192"/>
    </source>
</evidence>
<dbReference type="Gene3D" id="1.10.287.560">
    <property type="entry name" value="Histidine kinase CheA-like, homodimeric domain"/>
    <property type="match status" value="1"/>
</dbReference>
<name>A0A5C7SGH9_THASP</name>
<evidence type="ECO:0000259" key="15">
    <source>
        <dbReference type="PROSITE" id="PS50894"/>
    </source>
</evidence>
<sequence>MDLSQALATFLDESRELLAQMEEILLRAETAALPTDELHALFRCAHTIKGSAGLFGLDAVVHFTHAVESVLDRMRNGELELSDALINLLLESQDHIASLVAAVAAELPPPEFEGAPLRARLEAFCATTPATPAALPATVAGGDPVVCSATEAAPALEVGGSVALGAEHWHLSLRFAPEVLRNGMDPLAFIHYLRTLGELVHVETIADTLPELAAGDPENCYLGFEIALRSTAPRAEIEAVFEFVQDSARIVLVPPAARVEEYLALIEALDEDPRRLGEILVTCGSVTARELEAALAAQHVEAEAPRVGELLVEHAGVPAQVVQAALGKQKAAEERRASETRSVKVPADRLDALIDQVGELVIAGAATQLQAQQAGSRALQETAANLLRLVEDVRDAALRLRMTPIGEVFNRFPRVVRDLARELGKDIELVIRGAEAELDKSMVEKIGDPLMHLVRNALDHGIESPERRAAAGKPARGRVELRAFHESGSIVIEVADDGGGLDARRILAKAVERGLVAADAVLSEAEIHRLVLAPGFSTAAELTSLSGRGVGMDVVKSSVDALRGTLDIHSAPGCGTTMRLCLPLTLAIIDGFQVGVAGATFILPLDAVVECIELPADAGAAGYLDLRGQVLPFLRLRALFALEGAPPPRQNVVVVRFGGRQAGIAVDHLLGECQAVIKPLGPLFERVAGIAGSTILGSGEVALILDVPQLVQRAIAHEGRDTGGAPRARFLAA</sequence>
<dbReference type="SUPFAM" id="SSF55874">
    <property type="entry name" value="ATPase domain of HSP90 chaperone/DNA topoisomerase II/histidine kinase"/>
    <property type="match status" value="1"/>
</dbReference>
<evidence type="ECO:0000256" key="8">
    <source>
        <dbReference type="ARBA" id="ARBA00022777"/>
    </source>
</evidence>
<dbReference type="AlphaFoldDB" id="A0A5C7SGH9"/>
<dbReference type="PROSITE" id="PS50894">
    <property type="entry name" value="HPT"/>
    <property type="match status" value="1"/>
</dbReference>
<dbReference type="GO" id="GO:0000155">
    <property type="term" value="F:phosphorelay sensor kinase activity"/>
    <property type="evidence" value="ECO:0007669"/>
    <property type="project" value="InterPro"/>
</dbReference>
<dbReference type="PROSITE" id="PS50109">
    <property type="entry name" value="HIS_KIN"/>
    <property type="match status" value="1"/>
</dbReference>
<dbReference type="SMART" id="SM00260">
    <property type="entry name" value="CheW"/>
    <property type="match status" value="1"/>
</dbReference>
<dbReference type="Pfam" id="PF01627">
    <property type="entry name" value="Hpt"/>
    <property type="match status" value="1"/>
</dbReference>
<comment type="function">
    <text evidence="11">Involved in the transmission of sensory signals from the chemoreceptors to the flagellar motors. CheA is autophosphorylated; it can transfer its phosphate group to either CheB or CheY.</text>
</comment>
<dbReference type="SMART" id="SM00073">
    <property type="entry name" value="HPT"/>
    <property type="match status" value="1"/>
</dbReference>
<dbReference type="InterPro" id="IPR036097">
    <property type="entry name" value="HisK_dim/P_sf"/>
</dbReference>
<dbReference type="InterPro" id="IPR004358">
    <property type="entry name" value="Sig_transdc_His_kin-like_C"/>
</dbReference>
<keyword evidence="6" id="KW-0808">Transferase</keyword>
<dbReference type="Gene3D" id="3.30.565.10">
    <property type="entry name" value="Histidine kinase-like ATPase, C-terminal domain"/>
    <property type="match status" value="1"/>
</dbReference>
<dbReference type="InterPro" id="IPR002545">
    <property type="entry name" value="CheW-lke_dom"/>
</dbReference>
<dbReference type="Pfam" id="PF01584">
    <property type="entry name" value="CheW"/>
    <property type="match status" value="1"/>
</dbReference>
<dbReference type="PANTHER" id="PTHR43395:SF10">
    <property type="entry name" value="CHEMOTAXIS PROTEIN CHEA"/>
    <property type="match status" value="1"/>
</dbReference>
<dbReference type="InterPro" id="IPR005467">
    <property type="entry name" value="His_kinase_dom"/>
</dbReference>
<dbReference type="InterPro" id="IPR036641">
    <property type="entry name" value="HPT_dom_sf"/>
</dbReference>
<dbReference type="RefSeq" id="WP_276660466.1">
    <property type="nucleotide sequence ID" value="NZ_SSFD01000267.1"/>
</dbReference>
<dbReference type="PROSITE" id="PS50851">
    <property type="entry name" value="CHEW"/>
    <property type="match status" value="1"/>
</dbReference>
<comment type="caution">
    <text evidence="16">The sequence shown here is derived from an EMBL/GenBank/DDBJ whole genome shotgun (WGS) entry which is preliminary data.</text>
</comment>
<accession>A0A5C7SGH9</accession>
<evidence type="ECO:0000256" key="12">
    <source>
        <dbReference type="PROSITE-ProRule" id="PRU00110"/>
    </source>
</evidence>
<feature type="modified residue" description="Phosphohistidine" evidence="12">
    <location>
        <position position="46"/>
    </location>
</feature>
<dbReference type="InterPro" id="IPR003594">
    <property type="entry name" value="HATPase_dom"/>
</dbReference>
<dbReference type="SMART" id="SM00387">
    <property type="entry name" value="HATPase_c"/>
    <property type="match status" value="1"/>
</dbReference>
<dbReference type="SMART" id="SM01231">
    <property type="entry name" value="H-kinase_dim"/>
    <property type="match status" value="1"/>
</dbReference>
<dbReference type="InterPro" id="IPR008207">
    <property type="entry name" value="Sig_transdc_His_kin_Hpt_dom"/>
</dbReference>
<dbReference type="Pfam" id="PF02518">
    <property type="entry name" value="HATPase_c"/>
    <property type="match status" value="1"/>
</dbReference>
<dbReference type="InterPro" id="IPR036061">
    <property type="entry name" value="CheW-like_dom_sf"/>
</dbReference>
<dbReference type="EC" id="2.7.13.3" evidence="2"/>
<evidence type="ECO:0000259" key="13">
    <source>
        <dbReference type="PROSITE" id="PS50109"/>
    </source>
</evidence>
<evidence type="ECO:0000256" key="3">
    <source>
        <dbReference type="ARBA" id="ARBA00021495"/>
    </source>
</evidence>
<evidence type="ECO:0000256" key="5">
    <source>
        <dbReference type="ARBA" id="ARBA00022553"/>
    </source>
</evidence>
<dbReference type="PANTHER" id="PTHR43395">
    <property type="entry name" value="SENSOR HISTIDINE KINASE CHEA"/>
    <property type="match status" value="1"/>
</dbReference>
<evidence type="ECO:0000256" key="7">
    <source>
        <dbReference type="ARBA" id="ARBA00022741"/>
    </source>
</evidence>
<evidence type="ECO:0000256" key="4">
    <source>
        <dbReference type="ARBA" id="ARBA00022500"/>
    </source>
</evidence>
<organism evidence="16 17">
    <name type="scientific">Thauera aminoaromatica</name>
    <dbReference type="NCBI Taxonomy" id="164330"/>
    <lineage>
        <taxon>Bacteria</taxon>
        <taxon>Pseudomonadati</taxon>
        <taxon>Pseudomonadota</taxon>
        <taxon>Betaproteobacteria</taxon>
        <taxon>Rhodocyclales</taxon>
        <taxon>Zoogloeaceae</taxon>
        <taxon>Thauera</taxon>
    </lineage>
</organism>
<keyword evidence="4" id="KW-0145">Chemotaxis</keyword>
<dbReference type="CDD" id="cd00088">
    <property type="entry name" value="HPT"/>
    <property type="match status" value="1"/>
</dbReference>
<dbReference type="Proteomes" id="UP000321192">
    <property type="component" value="Unassembled WGS sequence"/>
</dbReference>
<evidence type="ECO:0000313" key="16">
    <source>
        <dbReference type="EMBL" id="TXH81741.1"/>
    </source>
</evidence>
<protein>
    <recommendedName>
        <fullName evidence="3">Chemotaxis protein CheA</fullName>
        <ecNumber evidence="2">2.7.13.3</ecNumber>
    </recommendedName>
</protein>
<feature type="domain" description="HPt" evidence="15">
    <location>
        <begin position="1"/>
        <end position="103"/>
    </location>
</feature>
<proteinExistence type="predicted"/>
<dbReference type="Gene3D" id="2.30.30.40">
    <property type="entry name" value="SH3 Domains"/>
    <property type="match status" value="1"/>
</dbReference>
<keyword evidence="7" id="KW-0547">Nucleotide-binding</keyword>
<evidence type="ECO:0000259" key="14">
    <source>
        <dbReference type="PROSITE" id="PS50851"/>
    </source>
</evidence>
<keyword evidence="5 12" id="KW-0597">Phosphoprotein</keyword>
<evidence type="ECO:0000256" key="2">
    <source>
        <dbReference type="ARBA" id="ARBA00012438"/>
    </source>
</evidence>
<dbReference type="InterPro" id="IPR037006">
    <property type="entry name" value="CheA-like_homodim_sf"/>
</dbReference>
<evidence type="ECO:0000256" key="9">
    <source>
        <dbReference type="ARBA" id="ARBA00022840"/>
    </source>
</evidence>
<feature type="domain" description="CheW-like" evidence="14">
    <location>
        <begin position="578"/>
        <end position="716"/>
    </location>
</feature>
<dbReference type="InterPro" id="IPR051315">
    <property type="entry name" value="Bact_Chemotaxis_CheA"/>
</dbReference>
<dbReference type="CDD" id="cd16916">
    <property type="entry name" value="HATPase_CheA-like"/>
    <property type="match status" value="1"/>
</dbReference>
<reference evidence="16 17" key="1">
    <citation type="submission" date="2018-09" db="EMBL/GenBank/DDBJ databases">
        <title>Metagenome Assembled Genomes from an Advanced Water Purification Facility.</title>
        <authorList>
            <person name="Stamps B.W."/>
            <person name="Spear J.R."/>
        </authorList>
    </citation>
    <scope>NUCLEOTIDE SEQUENCE [LARGE SCALE GENOMIC DNA]</scope>
    <source>
        <strain evidence="16">Bin_27_1</strain>
    </source>
</reference>
<dbReference type="GO" id="GO:0005737">
    <property type="term" value="C:cytoplasm"/>
    <property type="evidence" value="ECO:0007669"/>
    <property type="project" value="InterPro"/>
</dbReference>
<keyword evidence="8" id="KW-0418">Kinase</keyword>
<dbReference type="FunFam" id="3.30.565.10:FF:000016">
    <property type="entry name" value="Chemotaxis protein CheA, putative"/>
    <property type="match status" value="1"/>
</dbReference>
<dbReference type="InterPro" id="IPR004105">
    <property type="entry name" value="CheA-like_dim"/>
</dbReference>
<dbReference type="InterPro" id="IPR036890">
    <property type="entry name" value="HATPase_C_sf"/>
</dbReference>
<dbReference type="GO" id="GO:0006935">
    <property type="term" value="P:chemotaxis"/>
    <property type="evidence" value="ECO:0007669"/>
    <property type="project" value="UniProtKB-KW"/>
</dbReference>
<dbReference type="PRINTS" id="PR00344">
    <property type="entry name" value="BCTRLSENSOR"/>
</dbReference>
<evidence type="ECO:0000256" key="6">
    <source>
        <dbReference type="ARBA" id="ARBA00022679"/>
    </source>
</evidence>
<comment type="catalytic activity">
    <reaction evidence="1">
        <text>ATP + protein L-histidine = ADP + protein N-phospho-L-histidine.</text>
        <dbReference type="EC" id="2.7.13.3"/>
    </reaction>
</comment>
<evidence type="ECO:0000256" key="10">
    <source>
        <dbReference type="ARBA" id="ARBA00023012"/>
    </source>
</evidence>
<keyword evidence="10" id="KW-0902">Two-component regulatory system</keyword>
<dbReference type="Pfam" id="PF02895">
    <property type="entry name" value="H-kinase_dim"/>
    <property type="match status" value="1"/>
</dbReference>
<dbReference type="SUPFAM" id="SSF47226">
    <property type="entry name" value="Histidine-containing phosphotransfer domain, HPT domain"/>
    <property type="match status" value="1"/>
</dbReference>
<keyword evidence="9" id="KW-0067">ATP-binding</keyword>
<dbReference type="SUPFAM" id="SSF50341">
    <property type="entry name" value="CheW-like"/>
    <property type="match status" value="1"/>
</dbReference>
<feature type="domain" description="Histidine kinase" evidence="13">
    <location>
        <begin position="338"/>
        <end position="586"/>
    </location>
</feature>
<gene>
    <name evidence="16" type="ORF">E6Q80_16650</name>
</gene>
<evidence type="ECO:0000256" key="1">
    <source>
        <dbReference type="ARBA" id="ARBA00000085"/>
    </source>
</evidence>
<evidence type="ECO:0000256" key="11">
    <source>
        <dbReference type="ARBA" id="ARBA00035100"/>
    </source>
</evidence>
<dbReference type="GO" id="GO:0005524">
    <property type="term" value="F:ATP binding"/>
    <property type="evidence" value="ECO:0007669"/>
    <property type="project" value="UniProtKB-KW"/>
</dbReference>
<dbReference type="EMBL" id="SSFD01000267">
    <property type="protein sequence ID" value="TXH81741.1"/>
    <property type="molecule type" value="Genomic_DNA"/>
</dbReference>
<dbReference type="Gene3D" id="1.20.120.160">
    <property type="entry name" value="HPT domain"/>
    <property type="match status" value="1"/>
</dbReference>
<dbReference type="SUPFAM" id="SSF47384">
    <property type="entry name" value="Homodimeric domain of signal transducing histidine kinase"/>
    <property type="match status" value="1"/>
</dbReference>